<protein>
    <submittedName>
        <fullName evidence="1">DUF3783 domain-containing protein</fullName>
    </submittedName>
</protein>
<dbReference type="EMBL" id="DYVE01000241">
    <property type="protein sequence ID" value="HJG28845.1"/>
    <property type="molecule type" value="Genomic_DNA"/>
</dbReference>
<comment type="caution">
    <text evidence="1">The sequence shown here is derived from an EMBL/GenBank/DDBJ whole genome shotgun (WGS) entry which is preliminary data.</text>
</comment>
<evidence type="ECO:0000313" key="1">
    <source>
        <dbReference type="EMBL" id="HJG28845.1"/>
    </source>
</evidence>
<organism evidence="1 2">
    <name type="scientific">Subdoligranulum variabile</name>
    <dbReference type="NCBI Taxonomy" id="214851"/>
    <lineage>
        <taxon>Bacteria</taxon>
        <taxon>Bacillati</taxon>
        <taxon>Bacillota</taxon>
        <taxon>Clostridia</taxon>
        <taxon>Eubacteriales</taxon>
        <taxon>Oscillospiraceae</taxon>
        <taxon>Subdoligranulum</taxon>
    </lineage>
</organism>
<dbReference type="AlphaFoldDB" id="A0A921IMU2"/>
<dbReference type="Proteomes" id="UP000782880">
    <property type="component" value="Unassembled WGS sequence"/>
</dbReference>
<sequence>MKAHIVREPRCALLWRFDETCPGYEGLAKAARSCGVTLRTVGNPELGGLVGDLCAGKAAPAAAPLAAVPERPALIVSGLSHQTGELGHFIDLVKESGADLPLRAMVTPTSKTWTLAQLLLELNQEHDAVGEDRT</sequence>
<reference evidence="1" key="2">
    <citation type="submission" date="2021-09" db="EMBL/GenBank/DDBJ databases">
        <authorList>
            <person name="Gilroy R."/>
        </authorList>
    </citation>
    <scope>NUCLEOTIDE SEQUENCE</scope>
    <source>
        <strain evidence="1">ChiBcec21-2208</strain>
    </source>
</reference>
<reference evidence="1" key="1">
    <citation type="journal article" date="2021" name="PeerJ">
        <title>Extensive microbial diversity within the chicken gut microbiome revealed by metagenomics and culture.</title>
        <authorList>
            <person name="Gilroy R."/>
            <person name="Ravi A."/>
            <person name="Getino M."/>
            <person name="Pursley I."/>
            <person name="Horton D.L."/>
            <person name="Alikhan N.F."/>
            <person name="Baker D."/>
            <person name="Gharbi K."/>
            <person name="Hall N."/>
            <person name="Watson M."/>
            <person name="Adriaenssens E.M."/>
            <person name="Foster-Nyarko E."/>
            <person name="Jarju S."/>
            <person name="Secka A."/>
            <person name="Antonio M."/>
            <person name="Oren A."/>
            <person name="Chaudhuri R.R."/>
            <person name="La Ragione R."/>
            <person name="Hildebrand F."/>
            <person name="Pallen M.J."/>
        </authorList>
    </citation>
    <scope>NUCLEOTIDE SEQUENCE</scope>
    <source>
        <strain evidence="1">ChiBcec21-2208</strain>
    </source>
</reference>
<dbReference type="Pfam" id="PF12646">
    <property type="entry name" value="DUF3783"/>
    <property type="match status" value="1"/>
</dbReference>
<dbReference type="InterPro" id="IPR016621">
    <property type="entry name" value="UCP014543"/>
</dbReference>
<accession>A0A921IMU2</accession>
<gene>
    <name evidence="1" type="ORF">K8V20_09425</name>
</gene>
<name>A0A921IMU2_9FIRM</name>
<proteinExistence type="predicted"/>
<evidence type="ECO:0000313" key="2">
    <source>
        <dbReference type="Proteomes" id="UP000782880"/>
    </source>
</evidence>